<dbReference type="GO" id="GO:0005886">
    <property type="term" value="C:plasma membrane"/>
    <property type="evidence" value="ECO:0007669"/>
    <property type="project" value="InterPro"/>
</dbReference>
<dbReference type="Proteomes" id="UP001215280">
    <property type="component" value="Unassembled WGS sequence"/>
</dbReference>
<dbReference type="EMBL" id="JARJLG010000220">
    <property type="protein sequence ID" value="KAJ7726332.1"/>
    <property type="molecule type" value="Genomic_DNA"/>
</dbReference>
<dbReference type="PANTHER" id="PTHR28013:SF4">
    <property type="entry name" value="MARVEL DOMAIN-CONTAINING PROTEIN"/>
    <property type="match status" value="1"/>
</dbReference>
<dbReference type="GO" id="GO:0032153">
    <property type="term" value="C:cell division site"/>
    <property type="evidence" value="ECO:0007669"/>
    <property type="project" value="TreeGrafter"/>
</dbReference>
<dbReference type="PANTHER" id="PTHR28013">
    <property type="entry name" value="PROTEIN DCV1-RELATED"/>
    <property type="match status" value="1"/>
</dbReference>
<keyword evidence="1" id="KW-0472">Membrane</keyword>
<keyword evidence="3" id="KW-1185">Reference proteome</keyword>
<dbReference type="GO" id="GO:0035838">
    <property type="term" value="C:growing cell tip"/>
    <property type="evidence" value="ECO:0007669"/>
    <property type="project" value="TreeGrafter"/>
</dbReference>
<name>A0AAD7HR50_9AGAR</name>
<dbReference type="Gene3D" id="1.20.140.150">
    <property type="match status" value="1"/>
</dbReference>
<dbReference type="InterPro" id="IPR051380">
    <property type="entry name" value="pH-response_reg_palI/RIM9"/>
</dbReference>
<dbReference type="AlphaFoldDB" id="A0AAD7HR50"/>
<evidence type="ECO:0000313" key="3">
    <source>
        <dbReference type="Proteomes" id="UP001215280"/>
    </source>
</evidence>
<accession>A0AAD7HR50</accession>
<organism evidence="2 3">
    <name type="scientific">Mycena maculata</name>
    <dbReference type="NCBI Taxonomy" id="230809"/>
    <lineage>
        <taxon>Eukaryota</taxon>
        <taxon>Fungi</taxon>
        <taxon>Dikarya</taxon>
        <taxon>Basidiomycota</taxon>
        <taxon>Agaricomycotina</taxon>
        <taxon>Agaricomycetes</taxon>
        <taxon>Agaricomycetidae</taxon>
        <taxon>Agaricales</taxon>
        <taxon>Marasmiineae</taxon>
        <taxon>Mycenaceae</taxon>
        <taxon>Mycena</taxon>
    </lineage>
</organism>
<proteinExistence type="predicted"/>
<evidence type="ECO:0000256" key="1">
    <source>
        <dbReference type="SAM" id="Phobius"/>
    </source>
</evidence>
<feature type="transmembrane region" description="Helical" evidence="1">
    <location>
        <begin position="102"/>
        <end position="120"/>
    </location>
</feature>
<feature type="transmembrane region" description="Helical" evidence="1">
    <location>
        <begin position="174"/>
        <end position="194"/>
    </location>
</feature>
<keyword evidence="1" id="KW-1133">Transmembrane helix</keyword>
<comment type="caution">
    <text evidence="2">The sequence shown here is derived from an EMBL/GenBank/DDBJ whole genome shotgun (WGS) entry which is preliminary data.</text>
</comment>
<sequence>MSRAFYLSGTVFLFLALVLSFISSISLPYLPAIDFTRVHFNGVSLASGQDSLTQVRWGIWGPCIYDEHNIRTCFHTGHAYAFPLETVQGQEIIIGSSWTRGLAIHPVATGVIAIAFGFAASKMEHGPLIASLTSFFAALMLLIAFAIDIALYAFVHHEVAKLRDVDGHVNAGTAFWMTFVSLILVLLAGCTVCFGRRKESGNDAYPMMSKTSGGFFSRFRRN</sequence>
<evidence type="ECO:0000313" key="2">
    <source>
        <dbReference type="EMBL" id="KAJ7726332.1"/>
    </source>
</evidence>
<keyword evidence="1" id="KW-0812">Transmembrane</keyword>
<reference evidence="2" key="1">
    <citation type="submission" date="2023-03" db="EMBL/GenBank/DDBJ databases">
        <title>Massive genome expansion in bonnet fungi (Mycena s.s.) driven by repeated elements and novel gene families across ecological guilds.</title>
        <authorList>
            <consortium name="Lawrence Berkeley National Laboratory"/>
            <person name="Harder C.B."/>
            <person name="Miyauchi S."/>
            <person name="Viragh M."/>
            <person name="Kuo A."/>
            <person name="Thoen E."/>
            <person name="Andreopoulos B."/>
            <person name="Lu D."/>
            <person name="Skrede I."/>
            <person name="Drula E."/>
            <person name="Henrissat B."/>
            <person name="Morin E."/>
            <person name="Kohler A."/>
            <person name="Barry K."/>
            <person name="LaButti K."/>
            <person name="Morin E."/>
            <person name="Salamov A."/>
            <person name="Lipzen A."/>
            <person name="Mereny Z."/>
            <person name="Hegedus B."/>
            <person name="Baldrian P."/>
            <person name="Stursova M."/>
            <person name="Weitz H."/>
            <person name="Taylor A."/>
            <person name="Grigoriev I.V."/>
            <person name="Nagy L.G."/>
            <person name="Martin F."/>
            <person name="Kauserud H."/>
        </authorList>
    </citation>
    <scope>NUCLEOTIDE SEQUENCE</scope>
    <source>
        <strain evidence="2">CBHHK188m</strain>
    </source>
</reference>
<feature type="transmembrane region" description="Helical" evidence="1">
    <location>
        <begin position="132"/>
        <end position="154"/>
    </location>
</feature>
<gene>
    <name evidence="2" type="ORF">DFH07DRAFT_243516</name>
</gene>
<evidence type="ECO:0008006" key="4">
    <source>
        <dbReference type="Google" id="ProtNLM"/>
    </source>
</evidence>
<dbReference type="Pfam" id="PF06687">
    <property type="entry name" value="SUR7"/>
    <property type="match status" value="1"/>
</dbReference>
<protein>
    <recommendedName>
        <fullName evidence="4">Pali-domain-containing protein</fullName>
    </recommendedName>
</protein>
<dbReference type="InterPro" id="IPR009571">
    <property type="entry name" value="SUR7/Rim9-like_fungi"/>
</dbReference>